<dbReference type="InterPro" id="IPR015507">
    <property type="entry name" value="rRNA-MeTfrase_E"/>
</dbReference>
<keyword evidence="3 11" id="KW-0808">Transferase</keyword>
<evidence type="ECO:0000256" key="12">
    <source>
        <dbReference type="PIRSR" id="PIRSR005461-1"/>
    </source>
</evidence>
<evidence type="ECO:0000256" key="3">
    <source>
        <dbReference type="ARBA" id="ARBA00022679"/>
    </source>
</evidence>
<comment type="catalytic activity">
    <reaction evidence="10 11">
        <text>uridine(2552) in 23S rRNA + S-adenosyl-L-methionine = 2'-O-methyluridine(2552) in 23S rRNA + S-adenosyl-L-homocysteine + H(+)</text>
        <dbReference type="Rhea" id="RHEA:42720"/>
        <dbReference type="Rhea" id="RHEA-COMP:10202"/>
        <dbReference type="Rhea" id="RHEA-COMP:10203"/>
        <dbReference type="ChEBI" id="CHEBI:15378"/>
        <dbReference type="ChEBI" id="CHEBI:57856"/>
        <dbReference type="ChEBI" id="CHEBI:59789"/>
        <dbReference type="ChEBI" id="CHEBI:65315"/>
        <dbReference type="ChEBI" id="CHEBI:74478"/>
        <dbReference type="EC" id="2.1.1.166"/>
    </reaction>
</comment>
<feature type="binding site" evidence="11">
    <location>
        <position position="80"/>
    </location>
    <ligand>
        <name>S-adenosyl-L-methionine</name>
        <dbReference type="ChEBI" id="CHEBI:59789"/>
    </ligand>
</feature>
<comment type="caution">
    <text evidence="14">The sequence shown here is derived from an EMBL/GenBank/DDBJ whole genome shotgun (WGS) entry which is preliminary data.</text>
</comment>
<reference evidence="14 15" key="1">
    <citation type="journal article" date="2016" name="Appl. Environ. Microbiol.">
        <title>Lack of Overt Genome Reduction in the Bryostatin-Producing Bryozoan Symbiont "Candidatus Endobugula sertula".</title>
        <authorList>
            <person name="Miller I.J."/>
            <person name="Vanee N."/>
            <person name="Fong S.S."/>
            <person name="Lim-Fong G.E."/>
            <person name="Kwan J.C."/>
        </authorList>
    </citation>
    <scope>NUCLEOTIDE SEQUENCE [LARGE SCALE GENOMIC DNA]</scope>
    <source>
        <strain evidence="14">AB1-4</strain>
    </source>
</reference>
<evidence type="ECO:0000313" key="15">
    <source>
        <dbReference type="Proteomes" id="UP000242502"/>
    </source>
</evidence>
<evidence type="ECO:0000256" key="1">
    <source>
        <dbReference type="ARBA" id="ARBA00022552"/>
    </source>
</evidence>
<evidence type="ECO:0000313" key="14">
    <source>
        <dbReference type="EMBL" id="ODS23058.1"/>
    </source>
</evidence>
<dbReference type="AlphaFoldDB" id="A0A1D2QNA2"/>
<dbReference type="GO" id="GO:0005737">
    <property type="term" value="C:cytoplasm"/>
    <property type="evidence" value="ECO:0007669"/>
    <property type="project" value="UniProtKB-SubCell"/>
</dbReference>
<evidence type="ECO:0000256" key="7">
    <source>
        <dbReference type="ARBA" id="ARBA00041129"/>
    </source>
</evidence>
<keyword evidence="4 11" id="KW-0949">S-adenosyl-L-methionine</keyword>
<dbReference type="HAMAP" id="MF_01547">
    <property type="entry name" value="RNA_methyltr_E"/>
    <property type="match status" value="1"/>
</dbReference>
<name>A0A1D2QNA2_9GAMM</name>
<dbReference type="GO" id="GO:0008650">
    <property type="term" value="F:rRNA (uridine-2'-O-)-methyltransferase activity"/>
    <property type="evidence" value="ECO:0007669"/>
    <property type="project" value="UniProtKB-UniRule"/>
</dbReference>
<dbReference type="SUPFAM" id="SSF53335">
    <property type="entry name" value="S-adenosyl-L-methionine-dependent methyltransferases"/>
    <property type="match status" value="1"/>
</dbReference>
<dbReference type="Pfam" id="PF01728">
    <property type="entry name" value="FtsJ"/>
    <property type="match status" value="1"/>
</dbReference>
<dbReference type="PIRSF" id="PIRSF005461">
    <property type="entry name" value="23S_rRNA_mtase"/>
    <property type="match status" value="1"/>
</dbReference>
<dbReference type="Gene3D" id="3.40.50.150">
    <property type="entry name" value="Vaccinia Virus protein VP39"/>
    <property type="match status" value="1"/>
</dbReference>
<dbReference type="Proteomes" id="UP000242502">
    <property type="component" value="Unassembled WGS sequence"/>
</dbReference>
<feature type="binding site" evidence="11">
    <location>
        <position position="62"/>
    </location>
    <ligand>
        <name>S-adenosyl-L-methionine</name>
        <dbReference type="ChEBI" id="CHEBI:59789"/>
    </ligand>
</feature>
<evidence type="ECO:0000256" key="11">
    <source>
        <dbReference type="HAMAP-Rule" id="MF_01547"/>
    </source>
</evidence>
<evidence type="ECO:0000256" key="6">
    <source>
        <dbReference type="ARBA" id="ARBA00038861"/>
    </source>
</evidence>
<accession>A0A1D2QNA2</accession>
<evidence type="ECO:0000256" key="2">
    <source>
        <dbReference type="ARBA" id="ARBA00022603"/>
    </source>
</evidence>
<keyword evidence="1 11" id="KW-0698">rRNA processing</keyword>
<comment type="function">
    <text evidence="5 11">Specifically methylates the uridine in position 2552 of 23S rRNA at the 2'-O position of the ribose in the fully assembled 50S ribosomal subunit.</text>
</comment>
<organism evidence="14 15">
    <name type="scientific">Candidatus Endobugula sertula</name>
    <name type="common">Bugula neritina bacterial symbiont</name>
    <dbReference type="NCBI Taxonomy" id="62101"/>
    <lineage>
        <taxon>Bacteria</taxon>
        <taxon>Pseudomonadati</taxon>
        <taxon>Pseudomonadota</taxon>
        <taxon>Gammaproteobacteria</taxon>
        <taxon>Cellvibrionales</taxon>
        <taxon>Cellvibrionaceae</taxon>
        <taxon>Candidatus Endobugula</taxon>
    </lineage>
</organism>
<dbReference type="NCBIfam" id="NF008390">
    <property type="entry name" value="PRK11188.1"/>
    <property type="match status" value="1"/>
</dbReference>
<keyword evidence="11" id="KW-0963">Cytoplasm</keyword>
<dbReference type="InterPro" id="IPR029063">
    <property type="entry name" value="SAM-dependent_MTases_sf"/>
</dbReference>
<comment type="similarity">
    <text evidence="11">Belongs to the class I-like SAM-binding methyltransferase superfamily. RNA methyltransferase RlmE family.</text>
</comment>
<dbReference type="PANTHER" id="PTHR10920">
    <property type="entry name" value="RIBOSOMAL RNA METHYLTRANSFERASE"/>
    <property type="match status" value="1"/>
</dbReference>
<dbReference type="FunFam" id="3.40.50.150:FF:000005">
    <property type="entry name" value="Ribosomal RNA large subunit methyltransferase E"/>
    <property type="match status" value="1"/>
</dbReference>
<feature type="active site" description="Proton acceptor" evidence="11 12">
    <location>
        <position position="161"/>
    </location>
</feature>
<feature type="binding site" evidence="11">
    <location>
        <position position="96"/>
    </location>
    <ligand>
        <name>S-adenosyl-L-methionine</name>
        <dbReference type="ChEBI" id="CHEBI:59789"/>
    </ligand>
</feature>
<proteinExistence type="inferred from homology"/>
<gene>
    <name evidence="11" type="primary">rlmE</name>
    <name evidence="11" type="synonym">ftsJ</name>
    <name evidence="11" type="synonym">rrmJ</name>
    <name evidence="14" type="ORF">AB835_10940</name>
</gene>
<evidence type="ECO:0000259" key="13">
    <source>
        <dbReference type="Pfam" id="PF01728"/>
    </source>
</evidence>
<evidence type="ECO:0000256" key="4">
    <source>
        <dbReference type="ARBA" id="ARBA00022691"/>
    </source>
</evidence>
<evidence type="ECO:0000256" key="9">
    <source>
        <dbReference type="ARBA" id="ARBA00042745"/>
    </source>
</evidence>
<dbReference type="InterPro" id="IPR050082">
    <property type="entry name" value="RNA_methyltr_RlmE"/>
</dbReference>
<dbReference type="EMBL" id="MDLC01000041">
    <property type="protein sequence ID" value="ODS23058.1"/>
    <property type="molecule type" value="Genomic_DNA"/>
</dbReference>
<keyword evidence="2 11" id="KW-0489">Methyltransferase</keyword>
<dbReference type="PANTHER" id="PTHR10920:SF18">
    <property type="entry name" value="RRNA METHYLTRANSFERASE 2, MITOCHONDRIAL"/>
    <property type="match status" value="1"/>
</dbReference>
<feature type="binding site" evidence="11">
    <location>
        <position position="60"/>
    </location>
    <ligand>
        <name>S-adenosyl-L-methionine</name>
        <dbReference type="ChEBI" id="CHEBI:59789"/>
    </ligand>
</feature>
<dbReference type="STRING" id="62101.AB835_10940"/>
<comment type="subcellular location">
    <subcellularLocation>
        <location evidence="11">Cytoplasm</location>
    </subcellularLocation>
</comment>
<evidence type="ECO:0000256" key="8">
    <source>
        <dbReference type="ARBA" id="ARBA00041995"/>
    </source>
</evidence>
<sequence>MSRSKSSKGWLQEHFSDQYVKQSRQDGYRSRASYKLLAINQKDKLIRPGMTVVDLGSAPGSWSQVAAELVGDHGLVIASDILPMDNIAGVDFIQGDFTEDATWYEIMSVIANRKASLVISDMAPNMSGMVDVDQPRAMYLVELALDMAKQTLSRGGSFVVKVFQGEGFDSLLAETQQHFNRVVTRKPDASRARSREVYWVATGFKG</sequence>
<feature type="binding site" evidence="11">
    <location>
        <position position="121"/>
    </location>
    <ligand>
        <name>S-adenosyl-L-methionine</name>
        <dbReference type="ChEBI" id="CHEBI:59789"/>
    </ligand>
</feature>
<dbReference type="InterPro" id="IPR002877">
    <property type="entry name" value="RNA_MeTrfase_FtsJ_dom"/>
</dbReference>
<dbReference type="EC" id="2.1.1.166" evidence="6 11"/>
<protein>
    <recommendedName>
        <fullName evidence="7 11">Ribosomal RNA large subunit methyltransferase E</fullName>
        <ecNumber evidence="6 11">2.1.1.166</ecNumber>
    </recommendedName>
    <alternativeName>
        <fullName evidence="9 11">23S rRNA Um2552 methyltransferase</fullName>
    </alternativeName>
    <alternativeName>
        <fullName evidence="8 11">rRNA (uridine-2'-O-)-methyltransferase</fullName>
    </alternativeName>
</protein>
<evidence type="ECO:0000256" key="10">
    <source>
        <dbReference type="ARBA" id="ARBA00048970"/>
    </source>
</evidence>
<feature type="domain" description="Ribosomal RNA methyltransferase FtsJ" evidence="13">
    <location>
        <begin position="28"/>
        <end position="204"/>
    </location>
</feature>
<evidence type="ECO:0000256" key="5">
    <source>
        <dbReference type="ARBA" id="ARBA00037569"/>
    </source>
</evidence>